<keyword evidence="2" id="KW-0472">Membrane</keyword>
<keyword evidence="5" id="KW-1185">Reference proteome</keyword>
<evidence type="ECO:0000313" key="5">
    <source>
        <dbReference type="Proteomes" id="UP000215377"/>
    </source>
</evidence>
<evidence type="ECO:0000256" key="3">
    <source>
        <dbReference type="SAM" id="SignalP"/>
    </source>
</evidence>
<keyword evidence="2" id="KW-1133">Transmembrane helix</keyword>
<comment type="caution">
    <text evidence="4">The sequence shown here is derived from an EMBL/GenBank/DDBJ whole genome shotgun (WGS) entry which is preliminary data.</text>
</comment>
<protein>
    <submittedName>
        <fullName evidence="4">Uncharacterized protein</fullName>
    </submittedName>
</protein>
<sequence length="181" mass="19777">MSRFFIILATSIALAGAGVPARAQVRMDNGNVIFGAVTLGLLAAILGDLKRKGDQMAATAPVTRPLPNSRPVPRRDPAPRPFTVKTVRTDLTGNGKPGQWHRPKPSSYYVSKRLVPAHCLRDVSRPGQSMRLLGRHCLAQANVPARSLPAACKVEVPSYDGTYVGYRPHCLRDRGYRLVRN</sequence>
<keyword evidence="3" id="KW-0732">Signal</keyword>
<keyword evidence="2" id="KW-0812">Transmembrane</keyword>
<name>A0A225NIQ9_9RHOB</name>
<accession>A0A225NIQ9</accession>
<feature type="region of interest" description="Disordered" evidence="1">
    <location>
        <begin position="56"/>
        <end position="82"/>
    </location>
</feature>
<feature type="signal peptide" evidence="3">
    <location>
        <begin position="1"/>
        <end position="23"/>
    </location>
</feature>
<proteinExistence type="predicted"/>
<gene>
    <name evidence="4" type="ORF">ATO3_13290</name>
</gene>
<evidence type="ECO:0000313" key="4">
    <source>
        <dbReference type="EMBL" id="OWU73614.1"/>
    </source>
</evidence>
<reference evidence="4 5" key="1">
    <citation type="submission" date="2013-04" db="EMBL/GenBank/DDBJ databases">
        <title>Oceanicola sp. 22II1-22F33 Genome Sequencing.</title>
        <authorList>
            <person name="Lai Q."/>
            <person name="Li G."/>
            <person name="Shao Z."/>
        </authorList>
    </citation>
    <scope>NUCLEOTIDE SEQUENCE [LARGE SCALE GENOMIC DNA]</scope>
    <source>
        <strain evidence="4 5">22II1-22F33</strain>
    </source>
</reference>
<evidence type="ECO:0000256" key="1">
    <source>
        <dbReference type="SAM" id="MobiDB-lite"/>
    </source>
</evidence>
<evidence type="ECO:0000256" key="2">
    <source>
        <dbReference type="SAM" id="Phobius"/>
    </source>
</evidence>
<dbReference type="EMBL" id="AQQR01000004">
    <property type="protein sequence ID" value="OWU73614.1"/>
    <property type="molecule type" value="Genomic_DNA"/>
</dbReference>
<dbReference type="Proteomes" id="UP000215377">
    <property type="component" value="Unassembled WGS sequence"/>
</dbReference>
<dbReference type="OrthoDB" id="7876829at2"/>
<feature type="chain" id="PRO_5012488638" evidence="3">
    <location>
        <begin position="24"/>
        <end position="181"/>
    </location>
</feature>
<dbReference type="AlphaFoldDB" id="A0A225NIQ9"/>
<organism evidence="4 5">
    <name type="scientific">Marinibacterium profundimaris</name>
    <dbReference type="NCBI Taxonomy" id="1679460"/>
    <lineage>
        <taxon>Bacteria</taxon>
        <taxon>Pseudomonadati</taxon>
        <taxon>Pseudomonadota</taxon>
        <taxon>Alphaproteobacteria</taxon>
        <taxon>Rhodobacterales</taxon>
        <taxon>Paracoccaceae</taxon>
        <taxon>Marinibacterium</taxon>
    </lineage>
</organism>
<dbReference type="RefSeq" id="WP_088650342.1">
    <property type="nucleotide sequence ID" value="NZ_AQQR01000004.1"/>
</dbReference>
<feature type="transmembrane region" description="Helical" evidence="2">
    <location>
        <begin position="33"/>
        <end position="49"/>
    </location>
</feature>